<evidence type="ECO:0000313" key="7">
    <source>
        <dbReference type="Proteomes" id="UP001501536"/>
    </source>
</evidence>
<organism evidence="6 7">
    <name type="scientific">Zhihengliuella alba</name>
    <dbReference type="NCBI Taxonomy" id="547018"/>
    <lineage>
        <taxon>Bacteria</taxon>
        <taxon>Bacillati</taxon>
        <taxon>Actinomycetota</taxon>
        <taxon>Actinomycetes</taxon>
        <taxon>Micrococcales</taxon>
        <taxon>Micrococcaceae</taxon>
        <taxon>Zhihengliuella</taxon>
    </lineage>
</organism>
<dbReference type="Proteomes" id="UP001501536">
    <property type="component" value="Unassembled WGS sequence"/>
</dbReference>
<dbReference type="CDD" id="cd09994">
    <property type="entry name" value="HDAC_AcuC_like"/>
    <property type="match status" value="1"/>
</dbReference>
<dbReference type="EMBL" id="BAABCJ010000002">
    <property type="protein sequence ID" value="GAA3703317.1"/>
    <property type="molecule type" value="Genomic_DNA"/>
</dbReference>
<keyword evidence="7" id="KW-1185">Reference proteome</keyword>
<comment type="similarity">
    <text evidence="2">Belongs to the histone deacetylase family.</text>
</comment>
<dbReference type="InterPro" id="IPR037138">
    <property type="entry name" value="His_deacetylse_dom_sf"/>
</dbReference>
<dbReference type="SUPFAM" id="SSF52768">
    <property type="entry name" value="Arginase/deacetylase"/>
    <property type="match status" value="1"/>
</dbReference>
<feature type="domain" description="Histone deacetylase" evidence="5">
    <location>
        <begin position="27"/>
        <end position="323"/>
    </location>
</feature>
<proteinExistence type="inferred from homology"/>
<dbReference type="PANTHER" id="PTHR10625:SF10">
    <property type="entry name" value="HISTONE DEACETYLASE HDAC1"/>
    <property type="match status" value="1"/>
</dbReference>
<dbReference type="Gene3D" id="3.40.800.20">
    <property type="entry name" value="Histone deacetylase domain"/>
    <property type="match status" value="1"/>
</dbReference>
<dbReference type="Pfam" id="PF00850">
    <property type="entry name" value="Hist_deacetyl"/>
    <property type="match status" value="1"/>
</dbReference>
<sequence length="399" mass="43228">MIRKREAPPTTVIWSDSLLEYRFSETHPMDPDRLRLTVRLARDLGIWERESITVVEPRIATDDELAAVHDRDYIAAVRRVSVDPSAPEPLLGLGTDDNPAFGGMHEASARLAGASLLAADAVVAGRALHAVNFAGGMHHAGRSAAAGFSIYNDAALAVRRLLDGGLERVLYVDVDAHHGDGVEQIFWDDPRVLTISLHESGISLFPGTGFANEVGAQPAAGQAVNVALPMGTDDAGWLRAFHAVVPQLAEAFAPEAIVSQHGCDGHARDDLTNLRLSVDGQRQNMLDVRDLAERLCGGRWVALGGGGYDAVGVVPRAWAHLLAIASGAPIPLRTPVPQEWLEFVREQYGVEAPEGMSDGVELWWRSWEVGYDPADAVDRAVMATRKEIFPLYGLDPYFD</sequence>
<accession>A0ABP7DBK0</accession>
<evidence type="ECO:0000256" key="3">
    <source>
        <dbReference type="ARBA" id="ARBA00020218"/>
    </source>
</evidence>
<evidence type="ECO:0000256" key="4">
    <source>
        <dbReference type="ARBA" id="ARBA00022627"/>
    </source>
</evidence>
<evidence type="ECO:0000256" key="2">
    <source>
        <dbReference type="ARBA" id="ARBA00005947"/>
    </source>
</evidence>
<name>A0ABP7DBK0_9MICC</name>
<dbReference type="PRINTS" id="PR01270">
    <property type="entry name" value="HDASUPER"/>
</dbReference>
<reference evidence="7" key="1">
    <citation type="journal article" date="2019" name="Int. J. Syst. Evol. Microbiol.">
        <title>The Global Catalogue of Microorganisms (GCM) 10K type strain sequencing project: providing services to taxonomists for standard genome sequencing and annotation.</title>
        <authorList>
            <consortium name="The Broad Institute Genomics Platform"/>
            <consortium name="The Broad Institute Genome Sequencing Center for Infectious Disease"/>
            <person name="Wu L."/>
            <person name="Ma J."/>
        </authorList>
    </citation>
    <scope>NUCLEOTIDE SEQUENCE [LARGE SCALE GENOMIC DNA]</scope>
    <source>
        <strain evidence="7">JCM 16961</strain>
    </source>
</reference>
<dbReference type="PANTHER" id="PTHR10625">
    <property type="entry name" value="HISTONE DEACETYLASE HDAC1-RELATED"/>
    <property type="match status" value="1"/>
</dbReference>
<dbReference type="InterPro" id="IPR003085">
    <property type="entry name" value="AcuC"/>
</dbReference>
<comment type="pathway">
    <text evidence="1">Ketone degradation; acetoin degradation.</text>
</comment>
<dbReference type="InterPro" id="IPR023801">
    <property type="entry name" value="His_deacetylse_dom"/>
</dbReference>
<comment type="caution">
    <text evidence="6">The sequence shown here is derived from an EMBL/GenBank/DDBJ whole genome shotgun (WGS) entry which is preliminary data.</text>
</comment>
<dbReference type="InterPro" id="IPR000286">
    <property type="entry name" value="HDACs"/>
</dbReference>
<gene>
    <name evidence="6" type="ORF">GCM10022377_16150</name>
</gene>
<dbReference type="InterPro" id="IPR023696">
    <property type="entry name" value="Ureohydrolase_dom_sf"/>
</dbReference>
<dbReference type="RefSeq" id="WP_344883481.1">
    <property type="nucleotide sequence ID" value="NZ_BAABCJ010000002.1"/>
</dbReference>
<dbReference type="PRINTS" id="PR01272">
    <property type="entry name" value="ACUCPROTEIN"/>
</dbReference>
<evidence type="ECO:0000256" key="1">
    <source>
        <dbReference type="ARBA" id="ARBA00005101"/>
    </source>
</evidence>
<evidence type="ECO:0000259" key="5">
    <source>
        <dbReference type="Pfam" id="PF00850"/>
    </source>
</evidence>
<keyword evidence="4" id="KW-0006">Acetoin catabolism</keyword>
<protein>
    <recommendedName>
        <fullName evidence="3">Acetoin utilization protein AcuC</fullName>
    </recommendedName>
</protein>
<evidence type="ECO:0000313" key="6">
    <source>
        <dbReference type="EMBL" id="GAA3703317.1"/>
    </source>
</evidence>